<dbReference type="SMART" id="SM00614">
    <property type="entry name" value="ZnF_BED"/>
    <property type="match status" value="1"/>
</dbReference>
<keyword evidence="3" id="KW-0862">Zinc</keyword>
<name>A0A232EMR8_9HYME</name>
<comment type="caution">
    <text evidence="7">The sequence shown here is derived from an EMBL/GenBank/DDBJ whole genome shotgun (WGS) entry which is preliminary data.</text>
</comment>
<sequence>PNKGKSNIWTYFVKTSKGGKCKWCKKNVKSKGNTTNLYSHMMHNHPKISVSPSSTSQSTKRTLNKTIQNSEDSCNKLTDTSQSSTKRLKTVTDEANLLEKGLTQYNPNKTSPKSP</sequence>
<gene>
    <name evidence="7" type="ORF">TSAR_000964</name>
</gene>
<reference evidence="7 8" key="1">
    <citation type="journal article" date="2017" name="Curr. Biol.">
        <title>The Evolution of Venom by Co-option of Single-Copy Genes.</title>
        <authorList>
            <person name="Martinson E.O."/>
            <person name="Mrinalini"/>
            <person name="Kelkar Y.D."/>
            <person name="Chang C.H."/>
            <person name="Werren J.H."/>
        </authorList>
    </citation>
    <scope>NUCLEOTIDE SEQUENCE [LARGE SCALE GENOMIC DNA]</scope>
    <source>
        <strain evidence="7 8">Alberta</strain>
        <tissue evidence="7">Whole body</tissue>
    </source>
</reference>
<feature type="compositionally biased region" description="Polar residues" evidence="5">
    <location>
        <begin position="59"/>
        <end position="85"/>
    </location>
</feature>
<feature type="compositionally biased region" description="Polar residues" evidence="5">
    <location>
        <begin position="103"/>
        <end position="115"/>
    </location>
</feature>
<evidence type="ECO:0000313" key="8">
    <source>
        <dbReference type="Proteomes" id="UP000215335"/>
    </source>
</evidence>
<dbReference type="GO" id="GO:0003677">
    <property type="term" value="F:DNA binding"/>
    <property type="evidence" value="ECO:0007669"/>
    <property type="project" value="InterPro"/>
</dbReference>
<keyword evidence="1" id="KW-0479">Metal-binding</keyword>
<feature type="region of interest" description="Disordered" evidence="5">
    <location>
        <begin position="47"/>
        <end position="115"/>
    </location>
</feature>
<feature type="domain" description="BED-type" evidence="6">
    <location>
        <begin position="3"/>
        <end position="52"/>
    </location>
</feature>
<evidence type="ECO:0000256" key="5">
    <source>
        <dbReference type="SAM" id="MobiDB-lite"/>
    </source>
</evidence>
<dbReference type="Pfam" id="PF02892">
    <property type="entry name" value="zf-BED"/>
    <property type="match status" value="1"/>
</dbReference>
<dbReference type="AlphaFoldDB" id="A0A232EMR8"/>
<proteinExistence type="predicted"/>
<evidence type="ECO:0000256" key="1">
    <source>
        <dbReference type="ARBA" id="ARBA00022723"/>
    </source>
</evidence>
<feature type="non-terminal residue" evidence="7">
    <location>
        <position position="1"/>
    </location>
</feature>
<evidence type="ECO:0000313" key="7">
    <source>
        <dbReference type="EMBL" id="OXU19650.1"/>
    </source>
</evidence>
<keyword evidence="2 4" id="KW-0863">Zinc-finger</keyword>
<organism evidence="7 8">
    <name type="scientific">Trichomalopsis sarcophagae</name>
    <dbReference type="NCBI Taxonomy" id="543379"/>
    <lineage>
        <taxon>Eukaryota</taxon>
        <taxon>Metazoa</taxon>
        <taxon>Ecdysozoa</taxon>
        <taxon>Arthropoda</taxon>
        <taxon>Hexapoda</taxon>
        <taxon>Insecta</taxon>
        <taxon>Pterygota</taxon>
        <taxon>Neoptera</taxon>
        <taxon>Endopterygota</taxon>
        <taxon>Hymenoptera</taxon>
        <taxon>Apocrita</taxon>
        <taxon>Proctotrupomorpha</taxon>
        <taxon>Chalcidoidea</taxon>
        <taxon>Pteromalidae</taxon>
        <taxon>Pteromalinae</taxon>
        <taxon>Trichomalopsis</taxon>
    </lineage>
</organism>
<dbReference type="PROSITE" id="PS50808">
    <property type="entry name" value="ZF_BED"/>
    <property type="match status" value="1"/>
</dbReference>
<dbReference type="SUPFAM" id="SSF57667">
    <property type="entry name" value="beta-beta-alpha zinc fingers"/>
    <property type="match status" value="1"/>
</dbReference>
<dbReference type="EMBL" id="NNAY01003304">
    <property type="protein sequence ID" value="OXU19650.1"/>
    <property type="molecule type" value="Genomic_DNA"/>
</dbReference>
<evidence type="ECO:0000256" key="4">
    <source>
        <dbReference type="PROSITE-ProRule" id="PRU00027"/>
    </source>
</evidence>
<protein>
    <recommendedName>
        <fullName evidence="6">BED-type domain-containing protein</fullName>
    </recommendedName>
</protein>
<keyword evidence="8" id="KW-1185">Reference proteome</keyword>
<accession>A0A232EMR8</accession>
<evidence type="ECO:0000256" key="2">
    <source>
        <dbReference type="ARBA" id="ARBA00022771"/>
    </source>
</evidence>
<dbReference type="GO" id="GO:0008270">
    <property type="term" value="F:zinc ion binding"/>
    <property type="evidence" value="ECO:0007669"/>
    <property type="project" value="UniProtKB-KW"/>
</dbReference>
<dbReference type="Proteomes" id="UP000215335">
    <property type="component" value="Unassembled WGS sequence"/>
</dbReference>
<evidence type="ECO:0000259" key="6">
    <source>
        <dbReference type="PROSITE" id="PS50808"/>
    </source>
</evidence>
<evidence type="ECO:0000256" key="3">
    <source>
        <dbReference type="ARBA" id="ARBA00022833"/>
    </source>
</evidence>
<dbReference type="InterPro" id="IPR036236">
    <property type="entry name" value="Znf_C2H2_sf"/>
</dbReference>
<dbReference type="InterPro" id="IPR003656">
    <property type="entry name" value="Znf_BED"/>
</dbReference>
<feature type="compositionally biased region" description="Low complexity" evidence="5">
    <location>
        <begin position="49"/>
        <end position="58"/>
    </location>
</feature>